<dbReference type="EMBL" id="BSXS01002856">
    <property type="protein sequence ID" value="GME80009.1"/>
    <property type="molecule type" value="Genomic_DNA"/>
</dbReference>
<evidence type="ECO:0000313" key="1">
    <source>
        <dbReference type="EMBL" id="GME80009.1"/>
    </source>
</evidence>
<dbReference type="Proteomes" id="UP001165064">
    <property type="component" value="Unassembled WGS sequence"/>
</dbReference>
<comment type="caution">
    <text evidence="1">The sequence shown here is derived from an EMBL/GenBank/DDBJ whole genome shotgun (WGS) entry which is preliminary data.</text>
</comment>
<name>A0ACB5T2I0_AMBMO</name>
<accession>A0ACB5T2I0</accession>
<proteinExistence type="predicted"/>
<protein>
    <submittedName>
        <fullName evidence="1">Unnamed protein product</fullName>
    </submittedName>
</protein>
<organism evidence="1 2">
    <name type="scientific">Ambrosiozyma monospora</name>
    <name type="common">Yeast</name>
    <name type="synonym">Endomycopsis monosporus</name>
    <dbReference type="NCBI Taxonomy" id="43982"/>
    <lineage>
        <taxon>Eukaryota</taxon>
        <taxon>Fungi</taxon>
        <taxon>Dikarya</taxon>
        <taxon>Ascomycota</taxon>
        <taxon>Saccharomycotina</taxon>
        <taxon>Pichiomycetes</taxon>
        <taxon>Pichiales</taxon>
        <taxon>Pichiaceae</taxon>
        <taxon>Ambrosiozyma</taxon>
    </lineage>
</organism>
<sequence>MSQKHTVIVIGAGISGIKSAIDLTANGVENIILESRDRVGGRLHTHITENGLKFDMGASWFHDCLVNPLLKKSLDKDNVEFFFDNGKSGYYNKEVGLIPANYKIQPVVDEIVAFLKLNYEELEPKDDRSFREAIFEYLKFQKDILTEDQIKFAPQVMRRLELWMGTSWKCLSARIMSSMDGHLGRDAFLLSGYGASVYQNELLELAQLNGFKTTEEFVSKKEKLLLNKQVFKVAFDDSTKEICVSVVNENGKVEQYYSDYLISSVPLSVLQLKDPKEKGAIQWDPPLPSSLVSALDNITYSALGKVFFEFDEVFWPADTERFICIPSEDKELTNGVLNNQPVWFGPKEKNDKPLDSSVTPDGFDYNVLLLNLYRSTGKPLIGALIATPLTNYVESNPVEKVWPIFKPLLANVSGLKPEQVKEPKQIIKTNWTNDPYARGSYLGGSVGDNPELCLKVMTEAKNIFDGKGRVRFVGEALIDVGDGCAHGAWWSAEREVKQLLKLINKSKL</sequence>
<gene>
    <name evidence="1" type="ORF">Amon02_000423800</name>
</gene>
<reference evidence="1" key="1">
    <citation type="submission" date="2023-04" db="EMBL/GenBank/DDBJ databases">
        <title>Ambrosiozyma monospora NBRC 10751.</title>
        <authorList>
            <person name="Ichikawa N."/>
            <person name="Sato H."/>
            <person name="Tonouchi N."/>
        </authorList>
    </citation>
    <scope>NUCLEOTIDE SEQUENCE</scope>
    <source>
        <strain evidence="1">NBRC 10751</strain>
    </source>
</reference>
<keyword evidence="2" id="KW-1185">Reference proteome</keyword>
<evidence type="ECO:0000313" key="2">
    <source>
        <dbReference type="Proteomes" id="UP001165064"/>
    </source>
</evidence>